<evidence type="ECO:0000259" key="7">
    <source>
        <dbReference type="Pfam" id="PF12890"/>
    </source>
</evidence>
<dbReference type="CDD" id="cd01317">
    <property type="entry name" value="DHOase_IIa"/>
    <property type="match status" value="1"/>
</dbReference>
<evidence type="ECO:0000256" key="3">
    <source>
        <dbReference type="ARBA" id="ARBA00022723"/>
    </source>
</evidence>
<accession>A0A1H8EHB2</accession>
<name>A0A1H8EHB2_9ACTN</name>
<evidence type="ECO:0000313" key="8">
    <source>
        <dbReference type="EMBL" id="SEN18875.1"/>
    </source>
</evidence>
<keyword evidence="6" id="KW-0862">Zinc</keyword>
<comment type="pathway">
    <text evidence="6">Pyrimidine metabolism; UMP biosynthesis via de novo pathway; (S)-dihydroorotate from bicarbonate: step 3/3.</text>
</comment>
<feature type="binding site" evidence="6">
    <location>
        <position position="153"/>
    </location>
    <ligand>
        <name>Zn(2+)</name>
        <dbReference type="ChEBI" id="CHEBI:29105"/>
        <label>1</label>
    </ligand>
</feature>
<dbReference type="GO" id="GO:0004151">
    <property type="term" value="F:dihydroorotase activity"/>
    <property type="evidence" value="ECO:0007669"/>
    <property type="project" value="UniProtKB-UniRule"/>
</dbReference>
<evidence type="ECO:0000256" key="4">
    <source>
        <dbReference type="ARBA" id="ARBA00022801"/>
    </source>
</evidence>
<dbReference type="EMBL" id="FOBF01000023">
    <property type="protein sequence ID" value="SEN18875.1"/>
    <property type="molecule type" value="Genomic_DNA"/>
</dbReference>
<feature type="binding site" evidence="6">
    <location>
        <begin position="324"/>
        <end position="325"/>
    </location>
    <ligand>
        <name>substrate</name>
    </ligand>
</feature>
<dbReference type="GO" id="GO:0005737">
    <property type="term" value="C:cytoplasm"/>
    <property type="evidence" value="ECO:0007669"/>
    <property type="project" value="TreeGrafter"/>
</dbReference>
<feature type="binding site" evidence="6">
    <location>
        <position position="61"/>
    </location>
    <ligand>
        <name>Zn(2+)</name>
        <dbReference type="ChEBI" id="CHEBI:29105"/>
        <label>1</label>
    </ligand>
</feature>
<comment type="cofactor">
    <cofactor evidence="6">
        <name>Zn(2+)</name>
        <dbReference type="ChEBI" id="CHEBI:29105"/>
    </cofactor>
    <text evidence="6">Binds 2 Zn(2+) ions per subunit.</text>
</comment>
<protein>
    <recommendedName>
        <fullName evidence="6">Dihydroorotase</fullName>
        <shortName evidence="6">DHOase</shortName>
        <ecNumber evidence="6">3.5.2.3</ecNumber>
    </recommendedName>
</protein>
<evidence type="ECO:0000256" key="6">
    <source>
        <dbReference type="HAMAP-Rule" id="MF_00220"/>
    </source>
</evidence>
<keyword evidence="9" id="KW-1185">Reference proteome</keyword>
<dbReference type="OrthoDB" id="9803027at2"/>
<dbReference type="SUPFAM" id="SSF51556">
    <property type="entry name" value="Metallo-dependent hydrolases"/>
    <property type="match status" value="1"/>
</dbReference>
<dbReference type="Proteomes" id="UP000198953">
    <property type="component" value="Unassembled WGS sequence"/>
</dbReference>
<dbReference type="AlphaFoldDB" id="A0A1H8EHB2"/>
<dbReference type="GO" id="GO:0004038">
    <property type="term" value="F:allantoinase activity"/>
    <property type="evidence" value="ECO:0007669"/>
    <property type="project" value="TreeGrafter"/>
</dbReference>
<dbReference type="GO" id="GO:0006145">
    <property type="term" value="P:purine nucleobase catabolic process"/>
    <property type="evidence" value="ECO:0007669"/>
    <property type="project" value="TreeGrafter"/>
</dbReference>
<dbReference type="InterPro" id="IPR050138">
    <property type="entry name" value="DHOase/Allantoinase_Hydrolase"/>
</dbReference>
<dbReference type="NCBIfam" id="TIGR00857">
    <property type="entry name" value="pyrC_multi"/>
    <property type="match status" value="1"/>
</dbReference>
<dbReference type="STRING" id="46177.SAMN05660976_06981"/>
<comment type="catalytic activity">
    <reaction evidence="6">
        <text>(S)-dihydroorotate + H2O = N-carbamoyl-L-aspartate + H(+)</text>
        <dbReference type="Rhea" id="RHEA:24296"/>
        <dbReference type="ChEBI" id="CHEBI:15377"/>
        <dbReference type="ChEBI" id="CHEBI:15378"/>
        <dbReference type="ChEBI" id="CHEBI:30864"/>
        <dbReference type="ChEBI" id="CHEBI:32814"/>
        <dbReference type="EC" id="3.5.2.3"/>
    </reaction>
</comment>
<dbReference type="UniPathway" id="UPA00070">
    <property type="reaction ID" value="UER00117"/>
</dbReference>
<organism evidence="8 9">
    <name type="scientific">Nonomuraea pusilla</name>
    <dbReference type="NCBI Taxonomy" id="46177"/>
    <lineage>
        <taxon>Bacteria</taxon>
        <taxon>Bacillati</taxon>
        <taxon>Actinomycetota</taxon>
        <taxon>Actinomycetes</taxon>
        <taxon>Streptosporangiales</taxon>
        <taxon>Streptosporangiaceae</taxon>
        <taxon>Nonomuraea</taxon>
    </lineage>
</organism>
<dbReference type="InterPro" id="IPR004722">
    <property type="entry name" value="DHOase"/>
</dbReference>
<dbReference type="SUPFAM" id="SSF51338">
    <property type="entry name" value="Composite domain of metallo-dependent hydrolases"/>
    <property type="match status" value="1"/>
</dbReference>
<dbReference type="EC" id="3.5.2.3" evidence="6"/>
<feature type="binding site" evidence="6">
    <location>
        <position position="95"/>
    </location>
    <ligand>
        <name>substrate</name>
    </ligand>
</feature>
<keyword evidence="4 6" id="KW-0378">Hydrolase</keyword>
<evidence type="ECO:0000256" key="2">
    <source>
        <dbReference type="ARBA" id="ARBA00010286"/>
    </source>
</evidence>
<feature type="domain" description="Dihydroorotase catalytic" evidence="7">
    <location>
        <begin position="51"/>
        <end position="236"/>
    </location>
</feature>
<dbReference type="InterPro" id="IPR011059">
    <property type="entry name" value="Metal-dep_hydrolase_composite"/>
</dbReference>
<dbReference type="InterPro" id="IPR002195">
    <property type="entry name" value="Dihydroorotase_CS"/>
</dbReference>
<keyword evidence="5 6" id="KW-0665">Pyrimidine biosynthesis</keyword>
<feature type="binding site" evidence="6">
    <location>
        <position position="279"/>
    </location>
    <ligand>
        <name>substrate</name>
    </ligand>
</feature>
<dbReference type="HAMAP" id="MF_00220_B">
    <property type="entry name" value="PyrC_classI_B"/>
    <property type="match status" value="1"/>
</dbReference>
<dbReference type="PANTHER" id="PTHR43668:SF2">
    <property type="entry name" value="ALLANTOINASE"/>
    <property type="match status" value="1"/>
</dbReference>
<keyword evidence="3 6" id="KW-0479">Metal-binding</keyword>
<feature type="binding site" evidence="6">
    <location>
        <position position="63"/>
    </location>
    <ligand>
        <name>Zn(2+)</name>
        <dbReference type="ChEBI" id="CHEBI:29105"/>
        <label>1</label>
    </ligand>
</feature>
<feature type="binding site" evidence="6">
    <location>
        <position position="233"/>
    </location>
    <ligand>
        <name>Zn(2+)</name>
        <dbReference type="ChEBI" id="CHEBI:29105"/>
        <label>2</label>
    </ligand>
</feature>
<dbReference type="GO" id="GO:0008270">
    <property type="term" value="F:zinc ion binding"/>
    <property type="evidence" value="ECO:0007669"/>
    <property type="project" value="UniProtKB-UniRule"/>
</dbReference>
<feature type="binding site" evidence="6">
    <location>
        <begin position="63"/>
        <end position="65"/>
    </location>
    <ligand>
        <name>substrate</name>
    </ligand>
</feature>
<feature type="binding site" evidence="6">
    <location>
        <position position="153"/>
    </location>
    <ligand>
        <name>Zn(2+)</name>
        <dbReference type="ChEBI" id="CHEBI:29105"/>
        <label>2</label>
    </ligand>
</feature>
<feature type="binding site" evidence="6">
    <location>
        <position position="306"/>
    </location>
    <ligand>
        <name>Zn(2+)</name>
        <dbReference type="ChEBI" id="CHEBI:29105"/>
        <label>1</label>
    </ligand>
</feature>
<reference evidence="8 9" key="1">
    <citation type="submission" date="2016-10" db="EMBL/GenBank/DDBJ databases">
        <authorList>
            <person name="de Groot N.N."/>
        </authorList>
    </citation>
    <scope>NUCLEOTIDE SEQUENCE [LARGE SCALE GENOMIC DNA]</scope>
    <source>
        <strain evidence="8 9">DSM 43357</strain>
    </source>
</reference>
<comment type="function">
    <text evidence="1 6">Catalyzes the reversible cyclization of carbamoyl aspartate to dihydroorotate.</text>
</comment>
<dbReference type="Pfam" id="PF12890">
    <property type="entry name" value="DHOase"/>
    <property type="match status" value="1"/>
</dbReference>
<dbReference type="RefSeq" id="WP_091104774.1">
    <property type="nucleotide sequence ID" value="NZ_FOBF01000023.1"/>
</dbReference>
<evidence type="ECO:0000256" key="1">
    <source>
        <dbReference type="ARBA" id="ARBA00002368"/>
    </source>
</evidence>
<feature type="active site" evidence="6">
    <location>
        <position position="306"/>
    </location>
</feature>
<dbReference type="Gene3D" id="2.30.40.10">
    <property type="entry name" value="Urease, subunit C, domain 1"/>
    <property type="match status" value="1"/>
</dbReference>
<evidence type="ECO:0000256" key="5">
    <source>
        <dbReference type="ARBA" id="ARBA00022975"/>
    </source>
</evidence>
<dbReference type="GO" id="GO:0044205">
    <property type="term" value="P:'de novo' UMP biosynthetic process"/>
    <property type="evidence" value="ECO:0007669"/>
    <property type="project" value="UniProtKB-UniRule"/>
</dbReference>
<dbReference type="InterPro" id="IPR032466">
    <property type="entry name" value="Metal_Hydrolase"/>
</dbReference>
<dbReference type="PROSITE" id="PS00483">
    <property type="entry name" value="DIHYDROOROTASE_2"/>
    <property type="match status" value="1"/>
</dbReference>
<feature type="binding site" evidence="6">
    <location>
        <position position="310"/>
    </location>
    <ligand>
        <name>substrate</name>
    </ligand>
</feature>
<comment type="similarity">
    <text evidence="2 6">Belongs to the metallo-dependent hydrolases superfamily. DHOase family. Class I DHOase subfamily.</text>
</comment>
<feature type="binding site" evidence="6">
    <location>
        <position position="180"/>
    </location>
    <ligand>
        <name>Zn(2+)</name>
        <dbReference type="ChEBI" id="CHEBI:29105"/>
        <label>2</label>
    </ligand>
</feature>
<dbReference type="Gene3D" id="3.20.20.140">
    <property type="entry name" value="Metal-dependent hydrolases"/>
    <property type="match status" value="1"/>
</dbReference>
<dbReference type="InterPro" id="IPR024403">
    <property type="entry name" value="DHOase_cat"/>
</dbReference>
<proteinExistence type="inferred from homology"/>
<dbReference type="PANTHER" id="PTHR43668">
    <property type="entry name" value="ALLANTOINASE"/>
    <property type="match status" value="1"/>
</dbReference>
<dbReference type="NCBIfam" id="NF006836">
    <property type="entry name" value="PRK09357.1-1"/>
    <property type="match status" value="1"/>
</dbReference>
<sequence>MTDVLGDVVLTGVRVLGRPPSDVELRDGRITAIRAAGASGAPVAGVTGTGLVMLPALVDLHTHLREPGDEEAETIASGTRAAAAGGYSDVFAMANCNPVTDSPERVRHVAEIAARTASCRVHPVGAITLGLAGRDLAPLATMAHAGARLFSDDGRCVDDPAVLQAALHASRRAGTVIAQHAQCGSLAAHGQINAGQAADRTGLPPWPATAEETIVARDVVLAGATGGRLHVCHVSTAGTVELLRWAKQRGWPVTAEVTPHHLLLTDEQAAAGDTVHKVNPPLRTAADVAALRAALLDGTIDVVATDHAPHPARRKAAGWCDAPFGMLGLETALAVVAEVLGEDGEPDWALIADAMSHRPARIGGIDSTAGRPLAEGEPATFTLVDPKADWLVDPDRHHSLSTNTPFARFRFRHRVVATVVEGRVTADPHGLLATATGSRRSSA</sequence>
<gene>
    <name evidence="6" type="primary">pyrC</name>
    <name evidence="8" type="ORF">SAMN05660976_06981</name>
</gene>
<evidence type="ECO:0000313" key="9">
    <source>
        <dbReference type="Proteomes" id="UP000198953"/>
    </source>
</evidence>